<keyword evidence="2" id="KW-1185">Reference proteome</keyword>
<sequence length="133" mass="14678">MLATPAVRSIVHDKAEREATTGDAQLAQGKEPPQKKMLHIHVISSSSKCLSTRQQAMLMKGPIEWLKKGDQTSEFIAEKAAVLFWKAMEWLWGGLQGAVNKPSGLSYSKQTLLCVMRTLSFRHTDSPAVAQAQ</sequence>
<dbReference type="AlphaFoldDB" id="A0AAD4TSK4"/>
<comment type="caution">
    <text evidence="1">The sequence shown here is derived from an EMBL/GenBank/DDBJ whole genome shotgun (WGS) entry which is preliminary data.</text>
</comment>
<proteinExistence type="predicted"/>
<evidence type="ECO:0000313" key="1">
    <source>
        <dbReference type="EMBL" id="KAI4530855.1"/>
    </source>
</evidence>
<reference evidence="1" key="1">
    <citation type="submission" date="2022-03" db="EMBL/GenBank/DDBJ databases">
        <title>Genomic analyses of argali, domestic sheep and their hybrids provide insights into chromosomal evolution, heterosis and genetic basis of agronomic traits.</title>
        <authorList>
            <person name="Li M."/>
        </authorList>
    </citation>
    <scope>NUCLEOTIDE SEQUENCE</scope>
    <source>
        <strain evidence="1">CAU-MHL-2022a</strain>
        <tissue evidence="1">Skin</tissue>
    </source>
</reference>
<dbReference type="EMBL" id="JAKZEL010000024">
    <property type="protein sequence ID" value="KAI4530855.1"/>
    <property type="molecule type" value="Genomic_DNA"/>
</dbReference>
<dbReference type="Proteomes" id="UP001214576">
    <property type="component" value="Unassembled WGS sequence"/>
</dbReference>
<organism evidence="1 2">
    <name type="scientific">Ovis ammon polii</name>
    <dbReference type="NCBI Taxonomy" id="230172"/>
    <lineage>
        <taxon>Eukaryota</taxon>
        <taxon>Metazoa</taxon>
        <taxon>Chordata</taxon>
        <taxon>Craniata</taxon>
        <taxon>Vertebrata</taxon>
        <taxon>Euteleostomi</taxon>
        <taxon>Mammalia</taxon>
        <taxon>Eutheria</taxon>
        <taxon>Laurasiatheria</taxon>
        <taxon>Artiodactyla</taxon>
        <taxon>Ruminantia</taxon>
        <taxon>Pecora</taxon>
        <taxon>Bovidae</taxon>
        <taxon>Caprinae</taxon>
        <taxon>Ovis</taxon>
    </lineage>
</organism>
<gene>
    <name evidence="1" type="ORF">MG293_018713</name>
</gene>
<name>A0AAD4TSK4_OVIAM</name>
<accession>A0AAD4TSK4</accession>
<evidence type="ECO:0000313" key="2">
    <source>
        <dbReference type="Proteomes" id="UP001214576"/>
    </source>
</evidence>
<protein>
    <submittedName>
        <fullName evidence="1">Uncharacterized protein</fullName>
    </submittedName>
</protein>